<organism evidence="1 2">
    <name type="scientific">Citrobacter freundii</name>
    <dbReference type="NCBI Taxonomy" id="546"/>
    <lineage>
        <taxon>Bacteria</taxon>
        <taxon>Pseudomonadati</taxon>
        <taxon>Pseudomonadota</taxon>
        <taxon>Gammaproteobacteria</taxon>
        <taxon>Enterobacterales</taxon>
        <taxon>Enterobacteriaceae</taxon>
        <taxon>Citrobacter</taxon>
        <taxon>Citrobacter freundii complex</taxon>
    </lineage>
</organism>
<dbReference type="RefSeq" id="WP_057063220.1">
    <property type="nucleotide sequence ID" value="NZ_JADVFX010000002.1"/>
</dbReference>
<dbReference type="InterPro" id="IPR038146">
    <property type="entry name" value="933W_put_Xis_sf"/>
</dbReference>
<comment type="caution">
    <text evidence="1">The sequence shown here is derived from an EMBL/GenBank/DDBJ whole genome shotgun (WGS) entry which is preliminary data.</text>
</comment>
<accession>A0AA40NMJ1</accession>
<dbReference type="EMBL" id="LJEB01000018">
    <property type="protein sequence ID" value="KPR56856.1"/>
    <property type="molecule type" value="Genomic_DNA"/>
</dbReference>
<dbReference type="Proteomes" id="UP000050520">
    <property type="component" value="Unassembled WGS sequence"/>
</dbReference>
<gene>
    <name evidence="1" type="ORF">AN672_04520</name>
</gene>
<proteinExistence type="predicted"/>
<dbReference type="AlphaFoldDB" id="A0AA40NMJ1"/>
<dbReference type="InterPro" id="IPR009634">
    <property type="entry name" value="Put_exci"/>
</dbReference>
<evidence type="ECO:0000313" key="2">
    <source>
        <dbReference type="Proteomes" id="UP000050520"/>
    </source>
</evidence>
<dbReference type="Pfam" id="PF06806">
    <property type="entry name" value="DUF1233"/>
    <property type="match status" value="1"/>
</dbReference>
<dbReference type="GO" id="GO:0003677">
    <property type="term" value="F:DNA binding"/>
    <property type="evidence" value="ECO:0007669"/>
    <property type="project" value="UniProtKB-KW"/>
</dbReference>
<keyword evidence="1" id="KW-0238">DNA-binding</keyword>
<dbReference type="Gene3D" id="1.10.1660.60">
    <property type="entry name" value="Putative excisionased domain DUF1233"/>
    <property type="match status" value="1"/>
</dbReference>
<reference evidence="1 2" key="2">
    <citation type="journal article" date="2017" name="PLoS ONE">
        <title>Genomic and phenotypic characterisation of fluoroquinolone resistance mechanisms in Enterobacteriaceae in Durban, South Africa.</title>
        <authorList>
            <person name="Osei Sekyere J."/>
            <person name="Amoako D.G."/>
        </authorList>
    </citation>
    <scope>NUCLEOTIDE SEQUENCE [LARGE SCALE GENOMIC DNA]</scope>
    <source>
        <strain evidence="1 2">ST62:944112508</strain>
    </source>
</reference>
<protein>
    <submittedName>
        <fullName evidence="1">DNA-binding protein</fullName>
    </submittedName>
</protein>
<reference evidence="2" key="1">
    <citation type="submission" date="2015-09" db="EMBL/GenBank/DDBJ databases">
        <title>Prevalence of NDMs in South Africa.</title>
        <authorList>
            <person name="Osei Sekyere J."/>
            <person name="Govinden U."/>
            <person name="Essack S."/>
            <person name="Haldorsen B."/>
            <person name="Samuelsen O."/>
            <person name="Aasnaes B."/>
            <person name="Sundsfjord A."/>
        </authorList>
    </citation>
    <scope>NUCLEOTIDE SEQUENCE [LARGE SCALE GENOMIC DNA]</scope>
    <source>
        <strain evidence="2">ST62:944112508</strain>
    </source>
</reference>
<name>A0AA40NMJ1_CITFR</name>
<sequence>MSEKSIIQLVPNKWVSEELLMAITGLTKHAIKSAREKSWMEGRDYRHYSGDCQPKENSPILYNRHEVDNWVERQKPAIPRTKRSDG</sequence>
<evidence type="ECO:0000313" key="1">
    <source>
        <dbReference type="EMBL" id="KPR56856.1"/>
    </source>
</evidence>